<organism evidence="3 4">
    <name type="scientific">Microvirga tunisiensis</name>
    <dbReference type="NCBI Taxonomy" id="2108360"/>
    <lineage>
        <taxon>Bacteria</taxon>
        <taxon>Pseudomonadati</taxon>
        <taxon>Pseudomonadota</taxon>
        <taxon>Alphaproteobacteria</taxon>
        <taxon>Hyphomicrobiales</taxon>
        <taxon>Methylobacteriaceae</taxon>
        <taxon>Microvirga</taxon>
    </lineage>
</organism>
<reference evidence="3 4" key="1">
    <citation type="journal article" date="2019" name="Syst. Appl. Microbiol.">
        <title>Microvirga tunisiensis sp. nov., a root nodule symbiotic bacterium isolated from Lupinus micranthus and L. luteus grown in Northern Tunisia.</title>
        <authorList>
            <person name="Msaddak A."/>
            <person name="Rejili M."/>
            <person name="Duran D."/>
            <person name="Mars M."/>
            <person name="Palacios J.M."/>
            <person name="Ruiz-Argueso T."/>
            <person name="Rey L."/>
            <person name="Imperial J."/>
        </authorList>
    </citation>
    <scope>NUCLEOTIDE SEQUENCE [LARGE SCALE GENOMIC DNA]</scope>
    <source>
        <strain evidence="3 4">Lmie10</strain>
    </source>
</reference>
<dbReference type="EMBL" id="VOSK01000074">
    <property type="protein sequence ID" value="MPR27124.1"/>
    <property type="molecule type" value="Genomic_DNA"/>
</dbReference>
<dbReference type="GO" id="GO:0003677">
    <property type="term" value="F:DNA binding"/>
    <property type="evidence" value="ECO:0007669"/>
    <property type="project" value="InterPro"/>
</dbReference>
<protein>
    <submittedName>
        <fullName evidence="3">IS110 family transposase</fullName>
    </submittedName>
</protein>
<dbReference type="Pfam" id="PF01548">
    <property type="entry name" value="DEDD_Tnp_IS110"/>
    <property type="match status" value="1"/>
</dbReference>
<proteinExistence type="predicted"/>
<name>A0A5N7MLW0_9HYPH</name>
<evidence type="ECO:0000259" key="1">
    <source>
        <dbReference type="Pfam" id="PF01548"/>
    </source>
</evidence>
<dbReference type="PANTHER" id="PTHR33055">
    <property type="entry name" value="TRANSPOSASE FOR INSERTION SEQUENCE ELEMENT IS1111A"/>
    <property type="match status" value="1"/>
</dbReference>
<feature type="domain" description="Transposase IS116/IS110/IS902 C-terminal" evidence="2">
    <location>
        <begin position="287"/>
        <end position="368"/>
    </location>
</feature>
<dbReference type="NCBIfam" id="NF033542">
    <property type="entry name" value="transpos_IS110"/>
    <property type="match status" value="1"/>
</dbReference>
<evidence type="ECO:0000259" key="2">
    <source>
        <dbReference type="Pfam" id="PF02371"/>
    </source>
</evidence>
<dbReference type="Pfam" id="PF02371">
    <property type="entry name" value="Transposase_20"/>
    <property type="match status" value="1"/>
</dbReference>
<comment type="caution">
    <text evidence="3">The sequence shown here is derived from an EMBL/GenBank/DDBJ whole genome shotgun (WGS) entry which is preliminary data.</text>
</comment>
<dbReference type="Proteomes" id="UP000403266">
    <property type="component" value="Unassembled WGS sequence"/>
</dbReference>
<dbReference type="InterPro" id="IPR003346">
    <property type="entry name" value="Transposase_20"/>
</dbReference>
<dbReference type="InterPro" id="IPR047650">
    <property type="entry name" value="Transpos_IS110"/>
</dbReference>
<dbReference type="PANTHER" id="PTHR33055:SF3">
    <property type="entry name" value="PUTATIVE TRANSPOSASE FOR IS117-RELATED"/>
    <property type="match status" value="1"/>
</dbReference>
<accession>A0A5N7MLW0</accession>
<sequence length="414" mass="46560">MDHILAYVGVDWASETHYAYALDAHGSKLGHRSFAHSGDGLAELSNWIRATTGAEPHHIAIGIEVPHGPVVESLMDAGFQVHAVNPKQLDRFRDRFTMAGAKDDRLDAYVLADALRSDGRLYRHLEPMHPTIVELREWSRITEDLSVERNRLANRFRHQLWRYYPQVLDLAEDWSSPWVLDLWDLIPTPEKAKRTRSATVAKLLYKSRVRKWTSETLLAHLQRTPITVAPGVTEACVAHCQIILARLRLVLDQIKIAMKQLERLCAAVADLPHEQDAVGRTHCDPDILRSLPGVGPIVLAALLSEGHDAVVRRDASALRALAGVVPVTRRSGKQYTVVMRKACPRRLRTAVYHWARVAVLHDCHSRVRYASLRKCGHSHARALRSIGSRLIGVACTMLRTGELFDQDRIPQAIS</sequence>
<evidence type="ECO:0000313" key="3">
    <source>
        <dbReference type="EMBL" id="MPR27124.1"/>
    </source>
</evidence>
<evidence type="ECO:0000313" key="4">
    <source>
        <dbReference type="Proteomes" id="UP000403266"/>
    </source>
</evidence>
<feature type="domain" description="Transposase IS110-like N-terminal" evidence="1">
    <location>
        <begin position="8"/>
        <end position="165"/>
    </location>
</feature>
<keyword evidence="4" id="KW-1185">Reference proteome</keyword>
<dbReference type="InterPro" id="IPR002525">
    <property type="entry name" value="Transp_IS110-like_N"/>
</dbReference>
<gene>
    <name evidence="3" type="ORF">FS320_18360</name>
</gene>
<dbReference type="AlphaFoldDB" id="A0A5N7MLW0"/>
<dbReference type="RefSeq" id="WP_162003081.1">
    <property type="nucleotide sequence ID" value="NZ_VOSJ01000074.1"/>
</dbReference>
<dbReference type="GO" id="GO:0004803">
    <property type="term" value="F:transposase activity"/>
    <property type="evidence" value="ECO:0007669"/>
    <property type="project" value="InterPro"/>
</dbReference>
<dbReference type="GO" id="GO:0006313">
    <property type="term" value="P:DNA transposition"/>
    <property type="evidence" value="ECO:0007669"/>
    <property type="project" value="InterPro"/>
</dbReference>